<dbReference type="InterPro" id="IPR039098">
    <property type="entry name" value="TINF2"/>
</dbReference>
<dbReference type="Pfam" id="PF14973">
    <property type="entry name" value="TINF2_N"/>
    <property type="match status" value="2"/>
</dbReference>
<dbReference type="InterPro" id="IPR029400">
    <property type="entry name" value="TINF2_N"/>
</dbReference>
<feature type="domain" description="TERF1-interacting nuclear factor 2 N-terminal" evidence="2">
    <location>
        <begin position="65"/>
        <end position="134"/>
    </location>
</feature>
<accession>A0A4X1SR83</accession>
<reference evidence="3" key="4">
    <citation type="submission" date="2025-09" db="UniProtKB">
        <authorList>
            <consortium name="Ensembl"/>
        </authorList>
    </citation>
    <scope>IDENTIFICATION</scope>
</reference>
<protein>
    <submittedName>
        <fullName evidence="3">TERF1 interacting nuclear factor 2</fullName>
    </submittedName>
</protein>
<dbReference type="PANTHER" id="PTHR15512:SF0">
    <property type="entry name" value="TERF1-INTERACTING NUCLEAR FACTOR 2"/>
    <property type="match status" value="1"/>
</dbReference>
<dbReference type="PANTHER" id="PTHR15512">
    <property type="entry name" value="TERF1-INTERACTING NUCLEAR FACTOR 2"/>
    <property type="match status" value="1"/>
</dbReference>
<name>A0A4X1SR83_PIG</name>
<feature type="region of interest" description="Disordered" evidence="1">
    <location>
        <begin position="362"/>
        <end position="382"/>
    </location>
</feature>
<evidence type="ECO:0000259" key="2">
    <source>
        <dbReference type="Pfam" id="PF14973"/>
    </source>
</evidence>
<dbReference type="ExpressionAtlas" id="A0A4X1SR83">
    <property type="expression patterns" value="baseline and differential"/>
</dbReference>
<dbReference type="Proteomes" id="UP000008227">
    <property type="component" value="Chromosome 7"/>
</dbReference>
<dbReference type="Ensembl" id="ENSSSCT00000084723.1">
    <property type="protein sequence ID" value="ENSSSCP00000068017.1"/>
    <property type="gene ID" value="ENSSSCG00000001994.5"/>
</dbReference>
<accession>A0A5G2R1E2</accession>
<reference evidence="3" key="3">
    <citation type="submission" date="2025-08" db="UniProtKB">
        <authorList>
            <consortium name="Ensembl"/>
        </authorList>
    </citation>
    <scope>IDENTIFICATION</scope>
</reference>
<evidence type="ECO:0000313" key="3">
    <source>
        <dbReference type="Ensembl" id="ENSSSCP00000068017.1"/>
    </source>
</evidence>
<feature type="domain" description="TERF1-interacting nuclear factor 2 N-terminal" evidence="2">
    <location>
        <begin position="20"/>
        <end position="64"/>
    </location>
</feature>
<keyword evidence="4" id="KW-1185">Reference proteome</keyword>
<evidence type="ECO:0000313" key="4">
    <source>
        <dbReference type="Proteomes" id="UP000008227"/>
    </source>
</evidence>
<dbReference type="GO" id="GO:0070187">
    <property type="term" value="C:shelterin complex"/>
    <property type="evidence" value="ECO:0007669"/>
    <property type="project" value="InterPro"/>
</dbReference>
<reference evidence="3" key="2">
    <citation type="journal article" date="2020" name="Gigascience">
        <title>An improved pig reference genome sequence to enable pig genetics and genomics research.</title>
        <authorList>
            <person name="Warr A."/>
            <person name="Affara N."/>
            <person name="Aken B."/>
            <person name="Beiki H."/>
            <person name="Bickhart D.M."/>
            <person name="Billis K."/>
            <person name="Chow W."/>
            <person name="Eory L."/>
            <person name="Finlayson H.A."/>
            <person name="Flicek P."/>
            <person name="Giron C.G."/>
            <person name="Griffin D.K."/>
            <person name="Hall R."/>
            <person name="Hannum G."/>
            <person name="Hourlier T."/>
            <person name="Howe K."/>
            <person name="Hume D.A."/>
            <person name="Izuogu O."/>
            <person name="Kim K."/>
            <person name="Koren S."/>
            <person name="Liu H."/>
            <person name="Manchanda N."/>
            <person name="Martin F.J."/>
            <person name="Nonneman D.J."/>
            <person name="O'Connor R.E."/>
            <person name="Phillippy A.M."/>
            <person name="Rohrer G.A."/>
            <person name="Rosen B.D."/>
            <person name="Rund L.A."/>
            <person name="Sargent C.A."/>
            <person name="Schook L.B."/>
            <person name="Schroeder S.G."/>
            <person name="Schwartz A.S."/>
            <person name="Skinner B.M."/>
            <person name="Talbot R."/>
            <person name="Tseng E."/>
            <person name="Tuggle C.K."/>
            <person name="Watson M."/>
            <person name="Smith T.P.L."/>
            <person name="Archibald A.L."/>
        </authorList>
    </citation>
    <scope>NUCLEOTIDE SEQUENCE [LARGE SCALE GENOMIC DNA]</scope>
    <source>
        <strain evidence="3">Duroc</strain>
    </source>
</reference>
<feature type="compositionally biased region" description="Polar residues" evidence="1">
    <location>
        <begin position="169"/>
        <end position="183"/>
    </location>
</feature>
<feature type="compositionally biased region" description="Basic and acidic residues" evidence="1">
    <location>
        <begin position="369"/>
        <end position="382"/>
    </location>
</feature>
<dbReference type="GO" id="GO:0016233">
    <property type="term" value="P:telomere capping"/>
    <property type="evidence" value="ECO:0007669"/>
    <property type="project" value="InterPro"/>
</dbReference>
<organism evidence="3 4">
    <name type="scientific">Sus scrofa</name>
    <name type="common">Pig</name>
    <dbReference type="NCBI Taxonomy" id="9823"/>
    <lineage>
        <taxon>Eukaryota</taxon>
        <taxon>Metazoa</taxon>
        <taxon>Chordata</taxon>
        <taxon>Craniata</taxon>
        <taxon>Vertebrata</taxon>
        <taxon>Euteleostomi</taxon>
        <taxon>Mammalia</taxon>
        <taxon>Eutheria</taxon>
        <taxon>Laurasiatheria</taxon>
        <taxon>Artiodactyla</taxon>
        <taxon>Suina</taxon>
        <taxon>Suidae</taxon>
        <taxon>Sus</taxon>
    </lineage>
</organism>
<feature type="region of interest" description="Disordered" evidence="1">
    <location>
        <begin position="268"/>
        <end position="305"/>
    </location>
</feature>
<dbReference type="GeneTree" id="ENSGT00400000022326"/>
<feature type="compositionally biased region" description="Basic and acidic residues" evidence="1">
    <location>
        <begin position="411"/>
        <end position="420"/>
    </location>
</feature>
<proteinExistence type="predicted"/>
<evidence type="ECO:0000256" key="1">
    <source>
        <dbReference type="SAM" id="MobiDB-lite"/>
    </source>
</evidence>
<reference evidence="4" key="1">
    <citation type="submission" date="2009-11" db="EMBL/GenBank/DDBJ databases">
        <authorList>
            <consortium name="Porcine genome sequencing project"/>
        </authorList>
    </citation>
    <scope>NUCLEOTIDE SEQUENCE [LARGE SCALE GENOMIC DNA]</scope>
    <source>
        <strain evidence="4">Duroc</strain>
    </source>
</reference>
<feature type="region of interest" description="Disordered" evidence="1">
    <location>
        <begin position="167"/>
        <end position="230"/>
    </location>
</feature>
<feature type="region of interest" description="Disordered" evidence="1">
    <location>
        <begin position="396"/>
        <end position="420"/>
    </location>
</feature>
<dbReference type="CDD" id="cd11657">
    <property type="entry name" value="TIN2_N"/>
    <property type="match status" value="1"/>
</dbReference>
<gene>
    <name evidence="3" type="primary">TINF2</name>
</gene>
<dbReference type="CDD" id="cd11741">
    <property type="entry name" value="TIN2_TBM"/>
    <property type="match status" value="1"/>
</dbReference>
<dbReference type="AlphaFoldDB" id="A0A4X1SR83"/>
<sequence>MAAPPEAGPAALRFAAAASWQVVRGRRVEHFPRVLEFLRSLRAAAPGLVRYRHHERLCMGLKAKTKQDLRKISEAQETFCQQVKQLAKDSVDLASNLQGLEQEYGETFLAAMEKLFFEYLCQLEKALPTLQAQQLQDVLNWMQPGASVTSFVLSQYVVDMGWPPPECSATDSATTSEPMGQSPPQQPRPALDNPLPKAQPGPHLPQGPISRKHPEPLAGHHFNLAPLGRRRIQSRWASTSGGHKERPTVMLFPFRNLGSPTQVISKPENREEHGTHMADPAGAVGTRAASAGKSRSPSKTLGGRALKENPIDLSASEQKENCLDCPMGPLRLSLSPPRARKPACPPSLCSSDITIGDLVLDSEEEEEENGPREGKESLENYQKTKFDTLIPTFCEYLPPSDPSAESVPFPDHIDSSRLLR</sequence>